<proteinExistence type="predicted"/>
<dbReference type="AlphaFoldDB" id="A0A2U0SEG3"/>
<reference evidence="3 4" key="1">
    <citation type="submission" date="2018-05" db="EMBL/GenBank/DDBJ databases">
        <title>Description of Sphingomonas pokkalii sp nov, isolated from the rhizosphere of saline tolerant pokkali rice and its draft genome analysis.</title>
        <authorList>
            <person name="Menon R."/>
            <person name="Kumari S."/>
            <person name="Rameshkumar N."/>
        </authorList>
    </citation>
    <scope>NUCLEOTIDE SEQUENCE [LARGE SCALE GENOMIC DNA]</scope>
    <source>
        <strain evidence="3 4">L3B27</strain>
    </source>
</reference>
<accession>A0A2U0SEG3</accession>
<organism evidence="3 4">
    <name type="scientific">Sphingomonas pokkalii</name>
    <dbReference type="NCBI Taxonomy" id="2175090"/>
    <lineage>
        <taxon>Bacteria</taxon>
        <taxon>Pseudomonadati</taxon>
        <taxon>Pseudomonadota</taxon>
        <taxon>Alphaproteobacteria</taxon>
        <taxon>Sphingomonadales</taxon>
        <taxon>Sphingomonadaceae</taxon>
        <taxon>Sphingomonas</taxon>
    </lineage>
</organism>
<name>A0A2U0SEG3_9SPHN</name>
<feature type="chain" id="PRO_5015718882" evidence="1">
    <location>
        <begin position="22"/>
        <end position="201"/>
    </location>
</feature>
<dbReference type="RefSeq" id="WP_116469172.1">
    <property type="nucleotide sequence ID" value="NZ_QENQ01000001.1"/>
</dbReference>
<dbReference type="InterPro" id="IPR012347">
    <property type="entry name" value="Ferritin-like"/>
</dbReference>
<dbReference type="Pfam" id="PF13628">
    <property type="entry name" value="DUF4142"/>
    <property type="match status" value="1"/>
</dbReference>
<evidence type="ECO:0000313" key="3">
    <source>
        <dbReference type="EMBL" id="PVX29753.1"/>
    </source>
</evidence>
<comment type="caution">
    <text evidence="3">The sequence shown here is derived from an EMBL/GenBank/DDBJ whole genome shotgun (WGS) entry which is preliminary data.</text>
</comment>
<dbReference type="Proteomes" id="UP000245890">
    <property type="component" value="Unassembled WGS sequence"/>
</dbReference>
<dbReference type="PANTHER" id="PTHR38593">
    <property type="entry name" value="BLR2558 PROTEIN"/>
    <property type="match status" value="1"/>
</dbReference>
<feature type="signal peptide" evidence="1">
    <location>
        <begin position="1"/>
        <end position="21"/>
    </location>
</feature>
<dbReference type="OrthoDB" id="8005547at2"/>
<dbReference type="Gene3D" id="1.20.1260.10">
    <property type="match status" value="1"/>
</dbReference>
<evidence type="ECO:0000313" key="4">
    <source>
        <dbReference type="Proteomes" id="UP000245890"/>
    </source>
</evidence>
<dbReference type="InterPro" id="IPR025419">
    <property type="entry name" value="DUF4142"/>
</dbReference>
<keyword evidence="4" id="KW-1185">Reference proteome</keyword>
<dbReference type="PANTHER" id="PTHR38593:SF1">
    <property type="entry name" value="BLR2558 PROTEIN"/>
    <property type="match status" value="1"/>
</dbReference>
<protein>
    <submittedName>
        <fullName evidence="3">DUF4142 domain-containing protein</fullName>
    </submittedName>
</protein>
<evidence type="ECO:0000259" key="2">
    <source>
        <dbReference type="Pfam" id="PF13628"/>
    </source>
</evidence>
<gene>
    <name evidence="3" type="ORF">DD559_10820</name>
</gene>
<feature type="domain" description="DUF4142" evidence="2">
    <location>
        <begin position="64"/>
        <end position="199"/>
    </location>
</feature>
<sequence>MTNKQLLILGIAPLLALGACGGNTDSPGVDNGMETSMSTGNAMADDRAMMNDGAGNAMAAAAMTGQDFADTVAASDAYEIAAGKLAQAKATSAGLKAFGAEMVAAHTQSTDKLKAAAGKASPAITPAPALTAEQQAHLQALQAATGTAFDTEYKAQQVAAHAQALAAVRGYAARGDVESLRAFAREAEGMIAKHDDAIRGM</sequence>
<evidence type="ECO:0000256" key="1">
    <source>
        <dbReference type="SAM" id="SignalP"/>
    </source>
</evidence>
<keyword evidence="1" id="KW-0732">Signal</keyword>
<dbReference type="EMBL" id="QENQ01000001">
    <property type="protein sequence ID" value="PVX29753.1"/>
    <property type="molecule type" value="Genomic_DNA"/>
</dbReference>
<dbReference type="PROSITE" id="PS51257">
    <property type="entry name" value="PROKAR_LIPOPROTEIN"/>
    <property type="match status" value="1"/>
</dbReference>